<dbReference type="Proteomes" id="UP000651452">
    <property type="component" value="Unassembled WGS sequence"/>
</dbReference>
<evidence type="ECO:0000259" key="1">
    <source>
        <dbReference type="PROSITE" id="PS51186"/>
    </source>
</evidence>
<dbReference type="SUPFAM" id="SSF55729">
    <property type="entry name" value="Acyl-CoA N-acyltransferases (Nat)"/>
    <property type="match status" value="1"/>
</dbReference>
<accession>A0A8H7J2J2</accession>
<dbReference type="CDD" id="cd04301">
    <property type="entry name" value="NAT_SF"/>
    <property type="match status" value="1"/>
</dbReference>
<dbReference type="AlphaFoldDB" id="A0A8H7J2J2"/>
<dbReference type="InterPro" id="IPR016181">
    <property type="entry name" value="Acyl_CoA_acyltransferase"/>
</dbReference>
<reference evidence="2" key="1">
    <citation type="submission" date="2018-12" db="EMBL/GenBank/DDBJ databases">
        <authorList>
            <person name="Syme R.A."/>
            <person name="Farfan-Caceres L."/>
            <person name="Lichtenzveig J."/>
        </authorList>
    </citation>
    <scope>NUCLEOTIDE SEQUENCE</scope>
    <source>
        <strain evidence="2">Al4</strain>
    </source>
</reference>
<proteinExistence type="predicted"/>
<gene>
    <name evidence="2" type="ORF">EKO04_007871</name>
</gene>
<evidence type="ECO:0000313" key="3">
    <source>
        <dbReference type="Proteomes" id="UP000651452"/>
    </source>
</evidence>
<sequence>MATNNISTNYKFIRVPRTSSRLREIVAKFRTERLSALETDPASFVSQHATESALPLEVWNNRLSRETTVLICVASNNDSTPLDDETALIHGEWAGFAALRGPLSYEDYYFSADMNLPVPANPQAEARWYIYDLYTLPAHRGRGLAKRLVNTSIQLAVAGTQTLRTLSSDNVSLQSARIRLFMNPKNTWLVQMYEGFGFRGVGRVTKTEGLRAGALDDSLPEDTESSEELRRFWHSRNGLAMEQVVMVG</sequence>
<dbReference type="GO" id="GO:0016747">
    <property type="term" value="F:acyltransferase activity, transferring groups other than amino-acyl groups"/>
    <property type="evidence" value="ECO:0007669"/>
    <property type="project" value="InterPro"/>
</dbReference>
<comment type="caution">
    <text evidence="2">The sequence shown here is derived from an EMBL/GenBank/DDBJ whole genome shotgun (WGS) entry which is preliminary data.</text>
</comment>
<dbReference type="EMBL" id="RZGK01000014">
    <property type="protein sequence ID" value="KAF9694053.1"/>
    <property type="molecule type" value="Genomic_DNA"/>
</dbReference>
<dbReference type="OrthoDB" id="41532at2759"/>
<dbReference type="InterPro" id="IPR000182">
    <property type="entry name" value="GNAT_dom"/>
</dbReference>
<keyword evidence="3" id="KW-1185">Reference proteome</keyword>
<organism evidence="2 3">
    <name type="scientific">Ascochyta lentis</name>
    <dbReference type="NCBI Taxonomy" id="205686"/>
    <lineage>
        <taxon>Eukaryota</taxon>
        <taxon>Fungi</taxon>
        <taxon>Dikarya</taxon>
        <taxon>Ascomycota</taxon>
        <taxon>Pezizomycotina</taxon>
        <taxon>Dothideomycetes</taxon>
        <taxon>Pleosporomycetidae</taxon>
        <taxon>Pleosporales</taxon>
        <taxon>Pleosporineae</taxon>
        <taxon>Didymellaceae</taxon>
        <taxon>Ascochyta</taxon>
    </lineage>
</organism>
<dbReference type="PROSITE" id="PS51186">
    <property type="entry name" value="GNAT"/>
    <property type="match status" value="1"/>
</dbReference>
<feature type="domain" description="N-acetyltransferase" evidence="1">
    <location>
        <begin position="20"/>
        <end position="222"/>
    </location>
</feature>
<name>A0A8H7J2J2_9PLEO</name>
<dbReference type="Gene3D" id="3.40.630.30">
    <property type="match status" value="1"/>
</dbReference>
<reference evidence="2" key="2">
    <citation type="submission" date="2020-09" db="EMBL/GenBank/DDBJ databases">
        <title>Reference genome assembly for Australian Ascochyta lentis isolate Al4.</title>
        <authorList>
            <person name="Lee R.C."/>
            <person name="Farfan-Caceres L.M."/>
            <person name="Debler J.W."/>
            <person name="Williams A.H."/>
            <person name="Henares B.M."/>
        </authorList>
    </citation>
    <scope>NUCLEOTIDE SEQUENCE</scope>
    <source>
        <strain evidence="2">Al4</strain>
    </source>
</reference>
<protein>
    <recommendedName>
        <fullName evidence="1">N-acetyltransferase domain-containing protein</fullName>
    </recommendedName>
</protein>
<dbReference type="Pfam" id="PF00583">
    <property type="entry name" value="Acetyltransf_1"/>
    <property type="match status" value="1"/>
</dbReference>
<evidence type="ECO:0000313" key="2">
    <source>
        <dbReference type="EMBL" id="KAF9694053.1"/>
    </source>
</evidence>